<proteinExistence type="predicted"/>
<dbReference type="Proteomes" id="UP000184073">
    <property type="component" value="Unassembled WGS sequence"/>
</dbReference>
<sequence>MNPLRILLPIILAVGLPLGILAQECHTNESGSSQNSGNSALTVNNQDDLNSFSDGCTTLIGDILISSTYRGRFVLDGVANVTGQISMGSSNYSKQVTSFELPEAKSIGRVVLHEVPDVQLPKVESADWVTLTTASSESNASLGSLVNAGSVHVQGPWKSVDLRSLANVTSSLHLCSKAGCQSRVPDGSPTIDVDLPALEAARYISVNGSVSNFSMPQLHTVGVENQTTGHKSGLGLHLYGSDSLMINLTTLHTLYGRLNVSGEVSWLNISPVANTNAPIYIETGADSEIYSTLQEGSTIDVRGNVKLVDLPYIKTVDRINITSNYNPPCTPALHSLFDSKANSKSDIPSFCGGPSKRKPGTTVPNWPDPYRSKHKRLSGGAIAGIVVGCVCGVALLAGAVFWWLKKKKKIGSGAKTGDPTDSSVGDATPPYREEQQPIPLVKR</sequence>
<evidence type="ECO:0000256" key="2">
    <source>
        <dbReference type="SAM" id="Phobius"/>
    </source>
</evidence>
<dbReference type="EMBL" id="KV878129">
    <property type="protein sequence ID" value="OJJ02658.1"/>
    <property type="molecule type" value="Genomic_DNA"/>
</dbReference>
<keyword evidence="5" id="KW-1185">Reference proteome</keyword>
<evidence type="ECO:0000256" key="1">
    <source>
        <dbReference type="SAM" id="MobiDB-lite"/>
    </source>
</evidence>
<organism evidence="4 5">
    <name type="scientific">Aspergillus versicolor CBS 583.65</name>
    <dbReference type="NCBI Taxonomy" id="1036611"/>
    <lineage>
        <taxon>Eukaryota</taxon>
        <taxon>Fungi</taxon>
        <taxon>Dikarya</taxon>
        <taxon>Ascomycota</taxon>
        <taxon>Pezizomycotina</taxon>
        <taxon>Eurotiomycetes</taxon>
        <taxon>Eurotiomycetidae</taxon>
        <taxon>Eurotiales</taxon>
        <taxon>Aspergillaceae</taxon>
        <taxon>Aspergillus</taxon>
        <taxon>Aspergillus subgen. Nidulantes</taxon>
    </lineage>
</organism>
<dbReference type="AlphaFoldDB" id="A0A1L9PMB3"/>
<dbReference type="RefSeq" id="XP_040668420.1">
    <property type="nucleotide sequence ID" value="XM_040816001.1"/>
</dbReference>
<evidence type="ECO:0008006" key="6">
    <source>
        <dbReference type="Google" id="ProtNLM"/>
    </source>
</evidence>
<reference evidence="5" key="1">
    <citation type="journal article" date="2017" name="Genome Biol.">
        <title>Comparative genomics reveals high biological diversity and specific adaptations in the industrially and medically important fungal genus Aspergillus.</title>
        <authorList>
            <person name="de Vries R.P."/>
            <person name="Riley R."/>
            <person name="Wiebenga A."/>
            <person name="Aguilar-Osorio G."/>
            <person name="Amillis S."/>
            <person name="Uchima C.A."/>
            <person name="Anderluh G."/>
            <person name="Asadollahi M."/>
            <person name="Askin M."/>
            <person name="Barry K."/>
            <person name="Battaglia E."/>
            <person name="Bayram O."/>
            <person name="Benocci T."/>
            <person name="Braus-Stromeyer S.A."/>
            <person name="Caldana C."/>
            <person name="Canovas D."/>
            <person name="Cerqueira G.C."/>
            <person name="Chen F."/>
            <person name="Chen W."/>
            <person name="Choi C."/>
            <person name="Clum A."/>
            <person name="Dos Santos R.A."/>
            <person name="Damasio A.R."/>
            <person name="Diallinas G."/>
            <person name="Emri T."/>
            <person name="Fekete E."/>
            <person name="Flipphi M."/>
            <person name="Freyberg S."/>
            <person name="Gallo A."/>
            <person name="Gournas C."/>
            <person name="Habgood R."/>
            <person name="Hainaut M."/>
            <person name="Harispe M.L."/>
            <person name="Henrissat B."/>
            <person name="Hilden K.S."/>
            <person name="Hope R."/>
            <person name="Hossain A."/>
            <person name="Karabika E."/>
            <person name="Karaffa L."/>
            <person name="Karanyi Z."/>
            <person name="Krasevec N."/>
            <person name="Kuo A."/>
            <person name="Kusch H."/>
            <person name="LaButti K."/>
            <person name="Lagendijk E.L."/>
            <person name="Lapidus A."/>
            <person name="Levasseur A."/>
            <person name="Lindquist E."/>
            <person name="Lipzen A."/>
            <person name="Logrieco A.F."/>
            <person name="MacCabe A."/>
            <person name="Maekelae M.R."/>
            <person name="Malavazi I."/>
            <person name="Melin P."/>
            <person name="Meyer V."/>
            <person name="Mielnichuk N."/>
            <person name="Miskei M."/>
            <person name="Molnar A.P."/>
            <person name="Mule G."/>
            <person name="Ngan C.Y."/>
            <person name="Orejas M."/>
            <person name="Orosz E."/>
            <person name="Ouedraogo J.P."/>
            <person name="Overkamp K.M."/>
            <person name="Park H.-S."/>
            <person name="Perrone G."/>
            <person name="Piumi F."/>
            <person name="Punt P.J."/>
            <person name="Ram A.F."/>
            <person name="Ramon A."/>
            <person name="Rauscher S."/>
            <person name="Record E."/>
            <person name="Riano-Pachon D.M."/>
            <person name="Robert V."/>
            <person name="Roehrig J."/>
            <person name="Ruller R."/>
            <person name="Salamov A."/>
            <person name="Salih N.S."/>
            <person name="Samson R.A."/>
            <person name="Sandor E."/>
            <person name="Sanguinetti M."/>
            <person name="Schuetze T."/>
            <person name="Sepcic K."/>
            <person name="Shelest E."/>
            <person name="Sherlock G."/>
            <person name="Sophianopoulou V."/>
            <person name="Squina F.M."/>
            <person name="Sun H."/>
            <person name="Susca A."/>
            <person name="Todd R.B."/>
            <person name="Tsang A."/>
            <person name="Unkles S.E."/>
            <person name="van de Wiele N."/>
            <person name="van Rossen-Uffink D."/>
            <person name="Oliveira J.V."/>
            <person name="Vesth T.C."/>
            <person name="Visser J."/>
            <person name="Yu J.-H."/>
            <person name="Zhou M."/>
            <person name="Andersen M.R."/>
            <person name="Archer D.B."/>
            <person name="Baker S.E."/>
            <person name="Benoit I."/>
            <person name="Brakhage A.A."/>
            <person name="Braus G.H."/>
            <person name="Fischer R."/>
            <person name="Frisvad J.C."/>
            <person name="Goldman G.H."/>
            <person name="Houbraken J."/>
            <person name="Oakley B."/>
            <person name="Pocsi I."/>
            <person name="Scazzocchio C."/>
            <person name="Seiboth B."/>
            <person name="vanKuyk P.A."/>
            <person name="Wortman J."/>
            <person name="Dyer P.S."/>
            <person name="Grigoriev I.V."/>
        </authorList>
    </citation>
    <scope>NUCLEOTIDE SEQUENCE [LARGE SCALE GENOMIC DNA]</scope>
    <source>
        <strain evidence="5">CBS 583.65</strain>
    </source>
</reference>
<protein>
    <recommendedName>
        <fullName evidence="6">Receptor L-domain domain-containing protein</fullName>
    </recommendedName>
</protein>
<evidence type="ECO:0000256" key="3">
    <source>
        <dbReference type="SAM" id="SignalP"/>
    </source>
</evidence>
<feature type="region of interest" description="Disordered" evidence="1">
    <location>
        <begin position="348"/>
        <end position="369"/>
    </location>
</feature>
<accession>A0A1L9PMB3</accession>
<keyword evidence="3" id="KW-0732">Signal</keyword>
<gene>
    <name evidence="4" type="ORF">ASPVEDRAFT_686734</name>
</gene>
<keyword evidence="2" id="KW-0472">Membrane</keyword>
<keyword evidence="2" id="KW-0812">Transmembrane</keyword>
<evidence type="ECO:0000313" key="5">
    <source>
        <dbReference type="Proteomes" id="UP000184073"/>
    </source>
</evidence>
<name>A0A1L9PMB3_ASPVE</name>
<feature type="chain" id="PRO_5013199840" description="Receptor L-domain domain-containing protein" evidence="3">
    <location>
        <begin position="23"/>
        <end position="443"/>
    </location>
</feature>
<feature type="signal peptide" evidence="3">
    <location>
        <begin position="1"/>
        <end position="22"/>
    </location>
</feature>
<keyword evidence="2" id="KW-1133">Transmembrane helix</keyword>
<dbReference type="GeneID" id="63731512"/>
<feature type="transmembrane region" description="Helical" evidence="2">
    <location>
        <begin position="381"/>
        <end position="404"/>
    </location>
</feature>
<evidence type="ECO:0000313" key="4">
    <source>
        <dbReference type="EMBL" id="OJJ02658.1"/>
    </source>
</evidence>
<dbReference type="CDD" id="cd12087">
    <property type="entry name" value="TM_EGFR-like"/>
    <property type="match status" value="1"/>
</dbReference>
<dbReference type="VEuPathDB" id="FungiDB:ASPVEDRAFT_686734"/>
<dbReference type="STRING" id="1036611.A0A1L9PMB3"/>
<feature type="region of interest" description="Disordered" evidence="1">
    <location>
        <begin position="410"/>
        <end position="443"/>
    </location>
</feature>
<dbReference type="OrthoDB" id="4475228at2759"/>